<dbReference type="AlphaFoldDB" id="A0A9D1L764"/>
<proteinExistence type="predicted"/>
<feature type="transmembrane region" description="Helical" evidence="1">
    <location>
        <begin position="21"/>
        <end position="40"/>
    </location>
</feature>
<feature type="transmembrane region" description="Helical" evidence="1">
    <location>
        <begin position="52"/>
        <end position="70"/>
    </location>
</feature>
<accession>A0A9D1L764</accession>
<sequence>MRLTIRNIRLSPTSTMHYVKLLFRTCLFLAASGIYIYQRMHGSSRPLMGTEIPSAMIVFIWLVFIIEMIFRFFPSKIESMGCQKQFSRNFIPTGKPVRRYMNPREPKHSVLIVLGSWLLLNGAIYALFFADIIDEGILILIGLAYSVCDMICILFFCPFQEWMMKNKCCGSCRIYNWDYAMMFTPFVLIDDFYARSLFAVAMLLLLVWEILCRIHPERFYEQTNAALSCGNCREKLCSHKKSLMAFLEKQRELIRQNIEKL</sequence>
<comment type="caution">
    <text evidence="2">The sequence shown here is derived from an EMBL/GenBank/DDBJ whole genome shotgun (WGS) entry which is preliminary data.</text>
</comment>
<evidence type="ECO:0000256" key="1">
    <source>
        <dbReference type="SAM" id="Phobius"/>
    </source>
</evidence>
<gene>
    <name evidence="2" type="ORF">IAD16_04075</name>
</gene>
<reference evidence="2" key="1">
    <citation type="submission" date="2020-10" db="EMBL/GenBank/DDBJ databases">
        <authorList>
            <person name="Gilroy R."/>
        </authorList>
    </citation>
    <scope>NUCLEOTIDE SEQUENCE</scope>
    <source>
        <strain evidence="2">11300</strain>
    </source>
</reference>
<feature type="transmembrane region" description="Helical" evidence="1">
    <location>
        <begin position="108"/>
        <end position="130"/>
    </location>
</feature>
<protein>
    <submittedName>
        <fullName evidence="2">Uncharacterized protein</fullName>
    </submittedName>
</protein>
<feature type="transmembrane region" description="Helical" evidence="1">
    <location>
        <begin position="136"/>
        <end position="157"/>
    </location>
</feature>
<keyword evidence="1" id="KW-0812">Transmembrane</keyword>
<feature type="transmembrane region" description="Helical" evidence="1">
    <location>
        <begin position="192"/>
        <end position="211"/>
    </location>
</feature>
<keyword evidence="1" id="KW-0472">Membrane</keyword>
<organism evidence="2 3">
    <name type="scientific">Candidatus Fimisoma avicola</name>
    <dbReference type="NCBI Taxonomy" id="2840826"/>
    <lineage>
        <taxon>Bacteria</taxon>
        <taxon>Bacillati</taxon>
        <taxon>Bacillota</taxon>
        <taxon>Clostridia</taxon>
        <taxon>Eubacteriales</taxon>
        <taxon>Candidatus Fimisoma</taxon>
    </lineage>
</organism>
<reference evidence="2" key="2">
    <citation type="journal article" date="2021" name="PeerJ">
        <title>Extensive microbial diversity within the chicken gut microbiome revealed by metagenomics and culture.</title>
        <authorList>
            <person name="Gilroy R."/>
            <person name="Ravi A."/>
            <person name="Getino M."/>
            <person name="Pursley I."/>
            <person name="Horton D.L."/>
            <person name="Alikhan N.F."/>
            <person name="Baker D."/>
            <person name="Gharbi K."/>
            <person name="Hall N."/>
            <person name="Watson M."/>
            <person name="Adriaenssens E.M."/>
            <person name="Foster-Nyarko E."/>
            <person name="Jarju S."/>
            <person name="Secka A."/>
            <person name="Antonio M."/>
            <person name="Oren A."/>
            <person name="Chaudhuri R.R."/>
            <person name="La Ragione R."/>
            <person name="Hildebrand F."/>
            <person name="Pallen M.J."/>
        </authorList>
    </citation>
    <scope>NUCLEOTIDE SEQUENCE</scope>
    <source>
        <strain evidence="2">11300</strain>
    </source>
</reference>
<dbReference type="Proteomes" id="UP000824091">
    <property type="component" value="Unassembled WGS sequence"/>
</dbReference>
<name>A0A9D1L764_9FIRM</name>
<evidence type="ECO:0000313" key="3">
    <source>
        <dbReference type="Proteomes" id="UP000824091"/>
    </source>
</evidence>
<keyword evidence="1" id="KW-1133">Transmembrane helix</keyword>
<dbReference type="EMBL" id="DVMO01000059">
    <property type="protein sequence ID" value="HIU27534.1"/>
    <property type="molecule type" value="Genomic_DNA"/>
</dbReference>
<evidence type="ECO:0000313" key="2">
    <source>
        <dbReference type="EMBL" id="HIU27534.1"/>
    </source>
</evidence>